<dbReference type="InterPro" id="IPR001194">
    <property type="entry name" value="cDENN_dom"/>
</dbReference>
<accession>A0A4U5U9F5</accession>
<dbReference type="InterPro" id="IPR005112">
    <property type="entry name" value="dDENN_dom"/>
</dbReference>
<dbReference type="STRING" id="240159.A0A4U5U9F5"/>
<evidence type="ECO:0000256" key="1">
    <source>
        <dbReference type="ARBA" id="ARBA00022658"/>
    </source>
</evidence>
<name>A0A4U5U9F5_COLLU</name>
<dbReference type="InterPro" id="IPR011990">
    <property type="entry name" value="TPR-like_helical_dom_sf"/>
</dbReference>
<dbReference type="SMART" id="SM00800">
    <property type="entry name" value="uDENN"/>
    <property type="match status" value="1"/>
</dbReference>
<dbReference type="InterPro" id="IPR002885">
    <property type="entry name" value="PPR_rpt"/>
</dbReference>
<dbReference type="Gene3D" id="3.40.50.11500">
    <property type="match status" value="1"/>
</dbReference>
<dbReference type="SMART" id="SM00799">
    <property type="entry name" value="DENN"/>
    <property type="match status" value="1"/>
</dbReference>
<sequence length="2196" mass="242674">MMEDKSHRVADYFVVAGLTDPSKPLDQEIHFDDVCHKLAKPKAPITDVAVVIRSMGEEAPPGFTCIEETPTGHSADLNNGGLMAPQIFLCYRRGRDKPPLTDLGVQCLSGPDTEPLLRQYQQLLCADSSEGLHFPDIAGTNGKLTCRVLYEWKERLKQGCHLIQTTPSGRPANISGNSSQRIYVTYRRAPESQPHTTLAVTDICIIIPSKGETPPHTFCKVEKNLNSSMIIDNDSDELDGDILTMNGDRLHSYQGFCVQQLILKPHTSWNAPERMSLNAKVTLHYSDIVLNYLEWGSSVYLCYKKSVAKTNTIAYKAAHSESRFSLSRLISSVSCSIRQLISADELPDSRHTKSATRLVKKAEGLFSRYPEEDYESFPLPESVPLFCLPMGATIECWPANTKYSLPVFSTFVLTGASGEKQQPTNSSATPRSVYTNKCICLLSHWPFFDAFRKFLTFLYRYSISGPHALPIEKHISHFMHKVPFPSSQRPRILVQLSPHDSLMLSQPVSSPLPLSGGRFSTLLQNLGPENAVTLLVFAVTEHKILVHSLRPAVLTSVTEALVSMIFPFHWPCPYIPLCPLALADVLSAPCPFIVGVDSRYFDLYDPPPDVSCVDLDTNTIFHNEDKRALTWKILPKKACKNLMNVLSNLHQQLVDGQYRPDGLLELSMSDSSELSCGKSLHTLELEIQEAFLRFMAAILKGYRSFLRPITQAPSEKATDASSLFDLQGFLKSRDRSHQKFYSLMTKTQMFIRFIEECSFVSDKDASLAFFDDCVDKVDSDRPEETRLIEIDESQRSEHTVFITPPELPLLPDGEEYPLCYMYDGFPVLSLDLFDPVEGLWTPSSRLAARHSCPTSPAPMFRRTKQEIKSAQKIAKKYSSIPQLWSKCLLRHCYGLWFICLPAYVKVCHSKVRALRTAYDVLRKMQAKKLQPPDEVCYRVLMQLCGQYGQPVLAVRVLFEMKKAGVHPNAITYGYYNKSCVLNKSPHQHQHFSVITDPLCVFVCGNKYSAQQETNDDNDKTGASEVYFRSRQSVSNVTWPPTAAARFLFLMSSVSVDLKLHASDEKWNRIGTRGGYFLWMKLRNVVLGVAQFKRALRRQAPLTQSPLSDGSDLDAVSHGSLDSSADNNLAEQQGPFAKVDPTDDRSSTAGRGGGSVGARALVAHSHRGGSELREATLHPGDQSDLGYNSLSKEEVRRGDPNAPDAAPDKDDKKESDCSSLSETESAKGSKDCLPQLDVEAHSFRSRGIVRSSCPYDDSSCRPKSSASAGHVAGLLFTSSLDEIGEVHANSLLRRHKSALEEVVGSASSGSALDWQGVRGRRLSGDTVGSSGSGTTVLGLGMSQGETDPDKIAGHLGADVKILSGANFSKNKRPRSLALGGLEEAAAKAGGARNRDHREEEEDMVRLDSSDEDTSHTEDIFDLEDLDLDKPSPGGGVSSRKSNKSHSKVVERSASYGGVSTEASRGAVKRTGIQTGYDPLSLLAAESQTEQESEDQYPEGDEASTPSARRHLAREIELYMNHMGSPLSSRTPSLDLQDPASPLLLHPSSLSAPRRASLPHSSPRSAAGVPRSRTFHPPSPSQNISRQRLWSSPPCRSSSTTPSPSPRPSPYRERTDGMSLVSPSPSSSSFALDTLLTPTLDVFKTSVFSAGKGVAEKASRWYSRLATYTTPTKDGHSDRLSVSSLGVGDPDRSSLLDEEDCGESESSMVSPQKNGPMGPRRSPRRSPLCSRLDSPTAGSSLGRPTSLLPGSVLSPPGFPLPDKSDLGSSRYTSNTSIFNNYAMETCDCLVYDEEIMAGWTADDSNLNTTCPFCGNPFLPFLNVEIRDMRGPGRLFLKGSPSVDEATTSTYSTSTGMDTGTSTLSTPCPTTAVSPPFPVIAVQECSGSGRARSTRAESINIPTDRRQGSPMARSVSAFGPLEEAPRLNRCVPTSGSLPSRLNEATDPLNMEWRLHNPEPVTVPYLSPLVLWKELESLLENEGDPVITEADMVDHHPIIYWNLVWYFRRLDLPSNLPGLILTSEHCNRDSQVPRHWMLEDSKHVLIQILWDNLKLHQDPIQPLYILWNTYRLNCTLLLENVGYPLSKAVSEEEKPFSEELLQSVVRSIQRNDVSRPMAQLLQLLGQTLGVKRQRSLYRDILFLSLVALGKDNIDIDAFDREYKLAYDRLVPSLVKLTHNCDRPPSTGVMECRRTFGEPYL</sequence>
<evidence type="ECO:0000313" key="7">
    <source>
        <dbReference type="Proteomes" id="UP000298787"/>
    </source>
</evidence>
<dbReference type="FunFam" id="1.25.40.10:FF:000042">
    <property type="entry name" value="C-myc promoter-binding protein isoform X1"/>
    <property type="match status" value="1"/>
</dbReference>
<feature type="compositionally biased region" description="Low complexity" evidence="3">
    <location>
        <begin position="1723"/>
        <end position="1733"/>
    </location>
</feature>
<dbReference type="Gene3D" id="2.100.10.50">
    <property type="match status" value="2"/>
</dbReference>
<dbReference type="PROSITE" id="PS50211">
    <property type="entry name" value="DENN"/>
    <property type="match status" value="1"/>
</dbReference>
<feature type="domain" description="MABP" evidence="5">
    <location>
        <begin position="42"/>
        <end position="237"/>
    </location>
</feature>
<feature type="compositionally biased region" description="Low complexity" evidence="3">
    <location>
        <begin position="1589"/>
        <end position="1600"/>
    </location>
</feature>
<dbReference type="Gene3D" id="1.25.40.10">
    <property type="entry name" value="Tetratricopeptide repeat domain"/>
    <property type="match status" value="1"/>
</dbReference>
<feature type="compositionally biased region" description="Polar residues" evidence="3">
    <location>
        <begin position="1579"/>
        <end position="1588"/>
    </location>
</feature>
<dbReference type="InterPro" id="IPR005113">
    <property type="entry name" value="uDENN_dom"/>
</dbReference>
<dbReference type="Proteomes" id="UP000298787">
    <property type="component" value="Chromosome 4"/>
</dbReference>
<feature type="compositionally biased region" description="Basic and acidic residues" evidence="3">
    <location>
        <begin position="1205"/>
        <end position="1215"/>
    </location>
</feature>
<evidence type="ECO:0000259" key="4">
    <source>
        <dbReference type="PROSITE" id="PS50211"/>
    </source>
</evidence>
<dbReference type="Gene3D" id="3.30.450.200">
    <property type="match status" value="1"/>
</dbReference>
<dbReference type="InterPro" id="IPR051696">
    <property type="entry name" value="DENN_Domain_GEFs"/>
</dbReference>
<evidence type="ECO:0000313" key="6">
    <source>
        <dbReference type="EMBL" id="TKS70461.1"/>
    </source>
</evidence>
<dbReference type="Pfam" id="PF03455">
    <property type="entry name" value="dDENN"/>
    <property type="match status" value="1"/>
</dbReference>
<dbReference type="SMART" id="SM00801">
    <property type="entry name" value="dDENN"/>
    <property type="match status" value="1"/>
</dbReference>
<gene>
    <name evidence="6" type="ORF">D9C73_004530</name>
</gene>
<dbReference type="InterPro" id="IPR037516">
    <property type="entry name" value="Tripartite_DENN"/>
</dbReference>
<feature type="domain" description="UDENN" evidence="4">
    <location>
        <begin position="343"/>
        <end position="766"/>
    </location>
</feature>
<dbReference type="GO" id="GO:0031410">
    <property type="term" value="C:cytoplasmic vesicle"/>
    <property type="evidence" value="ECO:0007669"/>
    <property type="project" value="TreeGrafter"/>
</dbReference>
<feature type="region of interest" description="Disordered" evidence="3">
    <location>
        <begin position="1383"/>
        <end position="1470"/>
    </location>
</feature>
<dbReference type="InterPro" id="IPR043153">
    <property type="entry name" value="DENN_C"/>
</dbReference>
<dbReference type="Pfam" id="PF13812">
    <property type="entry name" value="PPR_3"/>
    <property type="match status" value="1"/>
</dbReference>
<feature type="repeat" description="PPR" evidence="2">
    <location>
        <begin position="933"/>
        <end position="967"/>
    </location>
</feature>
<feature type="compositionally biased region" description="Polar residues" evidence="3">
    <location>
        <begin position="1702"/>
        <end position="1711"/>
    </location>
</feature>
<keyword evidence="7" id="KW-1185">Reference proteome</keyword>
<feature type="region of interest" description="Disordered" evidence="3">
    <location>
        <begin position="1102"/>
        <end position="1230"/>
    </location>
</feature>
<dbReference type="NCBIfam" id="TIGR00756">
    <property type="entry name" value="PPR"/>
    <property type="match status" value="1"/>
</dbReference>
<reference evidence="6 7" key="1">
    <citation type="submission" date="2019-01" db="EMBL/GenBank/DDBJ databases">
        <title>Genome Assembly of Collichthys lucidus.</title>
        <authorList>
            <person name="Cai M."/>
            <person name="Xiao S."/>
        </authorList>
    </citation>
    <scope>NUCLEOTIDE SEQUENCE [LARGE SCALE GENOMIC DNA]</scope>
    <source>
        <strain evidence="6">JT15FE1705JMU</strain>
        <tissue evidence="6">Muscle</tissue>
    </source>
</reference>
<feature type="compositionally biased region" description="Acidic residues" evidence="3">
    <location>
        <begin position="1487"/>
        <end position="1500"/>
    </location>
</feature>
<proteinExistence type="predicted"/>
<feature type="region of interest" description="Disordered" evidence="3">
    <location>
        <begin position="1667"/>
        <end position="1764"/>
    </location>
</feature>
<keyword evidence="1" id="KW-0344">Guanine-nucleotide releasing factor</keyword>
<dbReference type="PANTHER" id="PTHR12296:SF16">
    <property type="entry name" value="C-MYC PROMOTER-BINDING PROTEIN"/>
    <property type="match status" value="1"/>
</dbReference>
<feature type="compositionally biased region" description="Basic and acidic residues" evidence="3">
    <location>
        <begin position="1391"/>
        <end position="1417"/>
    </location>
</feature>
<feature type="compositionally biased region" description="Polar residues" evidence="3">
    <location>
        <begin position="1119"/>
        <end position="1130"/>
    </location>
</feature>
<dbReference type="InterPro" id="IPR023341">
    <property type="entry name" value="MABP"/>
</dbReference>
<evidence type="ECO:0000259" key="5">
    <source>
        <dbReference type="PROSITE" id="PS51498"/>
    </source>
</evidence>
<feature type="compositionally biased region" description="Low complexity" evidence="3">
    <location>
        <begin position="1844"/>
        <end position="1858"/>
    </location>
</feature>
<organism evidence="6 7">
    <name type="scientific">Collichthys lucidus</name>
    <name type="common">Big head croaker</name>
    <name type="synonym">Sciaena lucida</name>
    <dbReference type="NCBI Taxonomy" id="240159"/>
    <lineage>
        <taxon>Eukaryota</taxon>
        <taxon>Metazoa</taxon>
        <taxon>Chordata</taxon>
        <taxon>Craniata</taxon>
        <taxon>Vertebrata</taxon>
        <taxon>Euteleostomi</taxon>
        <taxon>Actinopterygii</taxon>
        <taxon>Neopterygii</taxon>
        <taxon>Teleostei</taxon>
        <taxon>Neoteleostei</taxon>
        <taxon>Acanthomorphata</taxon>
        <taxon>Eupercaria</taxon>
        <taxon>Sciaenidae</taxon>
        <taxon>Collichthys</taxon>
    </lineage>
</organism>
<dbReference type="PROSITE" id="PS51375">
    <property type="entry name" value="PPR"/>
    <property type="match status" value="1"/>
</dbReference>
<dbReference type="GO" id="GO:0032483">
    <property type="term" value="P:regulation of Rab protein signal transduction"/>
    <property type="evidence" value="ECO:0007669"/>
    <property type="project" value="TreeGrafter"/>
</dbReference>
<evidence type="ECO:0000256" key="2">
    <source>
        <dbReference type="PROSITE-ProRule" id="PRU00708"/>
    </source>
</evidence>
<dbReference type="PROSITE" id="PS51498">
    <property type="entry name" value="MABP"/>
    <property type="match status" value="1"/>
</dbReference>
<dbReference type="PANTHER" id="PTHR12296">
    <property type="entry name" value="DENN DOMAIN-CONTAINING PROTEIN 4"/>
    <property type="match status" value="1"/>
</dbReference>
<feature type="compositionally biased region" description="Low complexity" evidence="3">
    <location>
        <begin position="1537"/>
        <end position="1551"/>
    </location>
</feature>
<evidence type="ECO:0000256" key="3">
    <source>
        <dbReference type="SAM" id="MobiDB-lite"/>
    </source>
</evidence>
<feature type="region of interest" description="Disordered" evidence="3">
    <location>
        <begin position="1484"/>
        <end position="1509"/>
    </location>
</feature>
<dbReference type="GO" id="GO:0005085">
    <property type="term" value="F:guanyl-nucleotide exchange factor activity"/>
    <property type="evidence" value="ECO:0007669"/>
    <property type="project" value="UniProtKB-KW"/>
</dbReference>
<dbReference type="Pfam" id="PF03456">
    <property type="entry name" value="uDENN"/>
    <property type="match status" value="1"/>
</dbReference>
<feature type="region of interest" description="Disordered" evidence="3">
    <location>
        <begin position="1521"/>
        <end position="1626"/>
    </location>
</feature>
<protein>
    <submittedName>
        <fullName evidence="6">C-myc promoter-binding protein DENN domain-containing protein 4A</fullName>
    </submittedName>
</protein>
<dbReference type="EMBL" id="CM014081">
    <property type="protein sequence ID" value="TKS70461.1"/>
    <property type="molecule type" value="Genomic_DNA"/>
</dbReference>
<dbReference type="Pfam" id="PF02141">
    <property type="entry name" value="DENN"/>
    <property type="match status" value="1"/>
</dbReference>
<feature type="region of interest" description="Disordered" evidence="3">
    <location>
        <begin position="1837"/>
        <end position="1858"/>
    </location>
</feature>